<evidence type="ECO:0000256" key="1">
    <source>
        <dbReference type="ARBA" id="ARBA00022603"/>
    </source>
</evidence>
<name>A0A7C9NKE9_9BACT</name>
<evidence type="ECO:0000256" key="2">
    <source>
        <dbReference type="ARBA" id="ARBA00022679"/>
    </source>
</evidence>
<gene>
    <name evidence="4" type="ORF">GTA51_12735</name>
</gene>
<dbReference type="SUPFAM" id="SSF53335">
    <property type="entry name" value="S-adenosyl-L-methionine-dependent methyltransferases"/>
    <property type="match status" value="1"/>
</dbReference>
<keyword evidence="1 4" id="KW-0489">Methyltransferase</keyword>
<dbReference type="Proteomes" id="UP000482487">
    <property type="component" value="Unassembled WGS sequence"/>
</dbReference>
<keyword evidence="2 4" id="KW-0808">Transferase</keyword>
<evidence type="ECO:0000313" key="4">
    <source>
        <dbReference type="EMBL" id="MYL83996.1"/>
    </source>
</evidence>
<dbReference type="PANTHER" id="PTHR43861">
    <property type="entry name" value="TRANS-ACONITATE 2-METHYLTRANSFERASE-RELATED"/>
    <property type="match status" value="1"/>
</dbReference>
<protein>
    <submittedName>
        <fullName evidence="4">Methyltransferase domain-containing protein</fullName>
    </submittedName>
</protein>
<dbReference type="AlphaFoldDB" id="A0A7C9NKE9"/>
<comment type="caution">
    <text evidence="4">The sequence shown here is derived from an EMBL/GenBank/DDBJ whole genome shotgun (WGS) entry which is preliminary data.</text>
</comment>
<dbReference type="Pfam" id="PF13649">
    <property type="entry name" value="Methyltransf_25"/>
    <property type="match status" value="1"/>
</dbReference>
<dbReference type="GO" id="GO:0008168">
    <property type="term" value="F:methyltransferase activity"/>
    <property type="evidence" value="ECO:0007669"/>
    <property type="project" value="UniProtKB-KW"/>
</dbReference>
<dbReference type="OrthoDB" id="9765084at2"/>
<sequence length="215" mass="23096">MAAQPQDDVCRRYEGIADWFVATRFAGDPPMEQAYLTAVRAELPPGAAVLDLGCGTGEPLAGFFIRAGHPVVGIDGSPAMIAKCRERFPDMTWIVGDMRRLALGRTFGAVLAWDSFFHLTYDDQRAMFAVFAAHTAAGGLLLFTSGPDHGEANGVMDGVPFAHYSLAAAEYRSLLLRHGFAVLRHVVNDPACGGHTIWLARKKPAAPAPRTSLSA</sequence>
<reference evidence="4 5" key="1">
    <citation type="submission" date="2020-01" db="EMBL/GenBank/DDBJ databases">
        <title>Genome sequence of Desulfovibrio aerotolerans DSM 16695(T).</title>
        <authorList>
            <person name="Karnachuk O."/>
            <person name="Avakyan M."/>
            <person name="Mardanov A."/>
            <person name="Kadnikov V."/>
            <person name="Ravin N."/>
        </authorList>
    </citation>
    <scope>NUCLEOTIDE SEQUENCE [LARGE SCALE GENOMIC DNA]</scope>
    <source>
        <strain evidence="4 5">DSM 16695</strain>
    </source>
</reference>
<dbReference type="CDD" id="cd02440">
    <property type="entry name" value="AdoMet_MTases"/>
    <property type="match status" value="1"/>
</dbReference>
<feature type="domain" description="Methyltransferase" evidence="3">
    <location>
        <begin position="49"/>
        <end position="139"/>
    </location>
</feature>
<evidence type="ECO:0000313" key="5">
    <source>
        <dbReference type="Proteomes" id="UP000482487"/>
    </source>
</evidence>
<proteinExistence type="predicted"/>
<dbReference type="PANTHER" id="PTHR43861:SF1">
    <property type="entry name" value="TRANS-ACONITATE 2-METHYLTRANSFERASE"/>
    <property type="match status" value="1"/>
</dbReference>
<evidence type="ECO:0000259" key="3">
    <source>
        <dbReference type="Pfam" id="PF13649"/>
    </source>
</evidence>
<dbReference type="Gene3D" id="3.40.50.150">
    <property type="entry name" value="Vaccinia Virus protein VP39"/>
    <property type="match status" value="1"/>
</dbReference>
<dbReference type="InterPro" id="IPR041698">
    <property type="entry name" value="Methyltransf_25"/>
</dbReference>
<accession>A0A7C9NKE9</accession>
<dbReference type="InterPro" id="IPR029063">
    <property type="entry name" value="SAM-dependent_MTases_sf"/>
</dbReference>
<dbReference type="EMBL" id="WVUD01000023">
    <property type="protein sequence ID" value="MYL83996.1"/>
    <property type="molecule type" value="Genomic_DNA"/>
</dbReference>
<keyword evidence="5" id="KW-1185">Reference proteome</keyword>
<organism evidence="4 5">
    <name type="scientific">Solidesulfovibrio aerotolerans</name>
    <dbReference type="NCBI Taxonomy" id="295255"/>
    <lineage>
        <taxon>Bacteria</taxon>
        <taxon>Pseudomonadati</taxon>
        <taxon>Thermodesulfobacteriota</taxon>
        <taxon>Desulfovibrionia</taxon>
        <taxon>Desulfovibrionales</taxon>
        <taxon>Desulfovibrionaceae</taxon>
        <taxon>Solidesulfovibrio</taxon>
    </lineage>
</organism>
<dbReference type="GO" id="GO:0032259">
    <property type="term" value="P:methylation"/>
    <property type="evidence" value="ECO:0007669"/>
    <property type="project" value="UniProtKB-KW"/>
</dbReference>
<dbReference type="RefSeq" id="WP_160961628.1">
    <property type="nucleotide sequence ID" value="NZ_WVUD01000023.1"/>
</dbReference>